<dbReference type="Proteomes" id="UP000216033">
    <property type="component" value="Unassembled WGS sequence"/>
</dbReference>
<protein>
    <recommendedName>
        <fullName evidence="3">Uracil-DNA glycosylase-like domain-containing protein</fullName>
    </recommendedName>
</protein>
<sequence>MSYIDSADILPSFLKNHQFGGPGDIGSSSHRSLWLCGIEYGESENKNGTQDEIESYTVALQWRNWTYNRNAFKLIASIEGQKTEDALAYAEQQKIFESETAGYFQTNLFPVECRTLQTWSEDAKLRTGFPDKGAYADYIRSICFDNMHKQIQERKPRLFIGVGITYVNDFSQVVFGKQVELERHDFDVEGHKKTVFLRSGEIPFAVVSHLSSPSGLNSNEALGKAGKLIRGIMSND</sequence>
<comment type="caution">
    <text evidence="1">The sequence shown here is derived from an EMBL/GenBank/DDBJ whole genome shotgun (WGS) entry which is preliminary data.</text>
</comment>
<dbReference type="OrthoDB" id="9156542at2"/>
<evidence type="ECO:0008006" key="3">
    <source>
        <dbReference type="Google" id="ProtNLM"/>
    </source>
</evidence>
<reference evidence="1 2" key="1">
    <citation type="submission" date="2017-04" db="EMBL/GenBank/DDBJ databases">
        <title>Kefir bacterial isolates.</title>
        <authorList>
            <person name="Kim Y."/>
            <person name="Blasche S."/>
            <person name="Patil K.R."/>
        </authorList>
    </citation>
    <scope>NUCLEOTIDE SEQUENCE [LARGE SCALE GENOMIC DNA]</scope>
    <source>
        <strain evidence="1 2">KR-2</strain>
    </source>
</reference>
<organism evidence="1 2">
    <name type="scientific">Acetobacter syzygii</name>
    <dbReference type="NCBI Taxonomy" id="146476"/>
    <lineage>
        <taxon>Bacteria</taxon>
        <taxon>Pseudomonadati</taxon>
        <taxon>Pseudomonadota</taxon>
        <taxon>Alphaproteobacteria</taxon>
        <taxon>Acetobacterales</taxon>
        <taxon>Acetobacteraceae</taxon>
        <taxon>Acetobacter</taxon>
    </lineage>
</organism>
<dbReference type="RefSeq" id="WP_095351899.1">
    <property type="nucleotide sequence ID" value="NZ_JABUNT010000017.1"/>
</dbReference>
<evidence type="ECO:0000313" key="2">
    <source>
        <dbReference type="Proteomes" id="UP000216033"/>
    </source>
</evidence>
<name>A0A270B793_9PROT</name>
<dbReference type="EMBL" id="NDFP01000017">
    <property type="protein sequence ID" value="PAL20883.1"/>
    <property type="molecule type" value="Genomic_DNA"/>
</dbReference>
<evidence type="ECO:0000313" key="1">
    <source>
        <dbReference type="EMBL" id="PAL20883.1"/>
    </source>
</evidence>
<accession>A0A270B793</accession>
<keyword evidence="2" id="KW-1185">Reference proteome</keyword>
<dbReference type="AlphaFoldDB" id="A0A270B793"/>
<proteinExistence type="predicted"/>
<gene>
    <name evidence="1" type="ORF">B9K05_12375</name>
</gene>